<feature type="transmembrane region" description="Helical" evidence="1">
    <location>
        <begin position="51"/>
        <end position="72"/>
    </location>
</feature>
<sequence>MRVLEKPRFLIANPRILAGFFTFLVLSLESTFTSSLRGDKIAEAIHKETQILVPTLESILLILSISLCLFNLSQASHKRKNARIRL</sequence>
<comment type="caution">
    <text evidence="2">The sequence shown here is derived from an EMBL/GenBank/DDBJ whole genome shotgun (WGS) entry which is preliminary data.</text>
</comment>
<evidence type="ECO:0000256" key="1">
    <source>
        <dbReference type="SAM" id="Phobius"/>
    </source>
</evidence>
<organism evidence="2 3">
    <name type="scientific">Helicobacter canis</name>
    <dbReference type="NCBI Taxonomy" id="29419"/>
    <lineage>
        <taxon>Bacteria</taxon>
        <taxon>Pseudomonadati</taxon>
        <taxon>Campylobacterota</taxon>
        <taxon>Epsilonproteobacteria</taxon>
        <taxon>Campylobacterales</taxon>
        <taxon>Helicobacteraceae</taxon>
        <taxon>Helicobacter</taxon>
    </lineage>
</organism>
<proteinExistence type="predicted"/>
<dbReference type="Proteomes" id="UP000323707">
    <property type="component" value="Unassembled WGS sequence"/>
</dbReference>
<evidence type="ECO:0000313" key="2">
    <source>
        <dbReference type="EMBL" id="KAA8709796.1"/>
    </source>
</evidence>
<dbReference type="EMBL" id="VXKE01000012">
    <property type="protein sequence ID" value="KAA8709796.1"/>
    <property type="molecule type" value="Genomic_DNA"/>
</dbReference>
<keyword evidence="1" id="KW-0812">Transmembrane</keyword>
<protein>
    <submittedName>
        <fullName evidence="2">Uncharacterized protein</fullName>
    </submittedName>
</protein>
<accession>A0A5M9QQ66</accession>
<dbReference type="RefSeq" id="WP_150337158.1">
    <property type="nucleotide sequence ID" value="NZ_JAERIX010000023.1"/>
</dbReference>
<dbReference type="AlphaFoldDB" id="A0A5M9QQ66"/>
<gene>
    <name evidence="2" type="ORF">F4V45_03930</name>
</gene>
<reference evidence="2 3" key="1">
    <citation type="submission" date="2019-09" db="EMBL/GenBank/DDBJ databases">
        <title>Draft genome sequence of various Type strains from the CCUG.</title>
        <authorList>
            <person name="Pineiro-Iglesias B."/>
            <person name="Tunovic T."/>
            <person name="Unosson C."/>
            <person name="Inganas E."/>
            <person name="Ohlen M."/>
            <person name="Cardew S."/>
            <person name="Jensie-Markopoulos S."/>
            <person name="Salva-Serra F."/>
            <person name="Jaen-Luchoro D."/>
            <person name="Karlsson R."/>
            <person name="Svensson-Stadler L."/>
            <person name="Chun J."/>
            <person name="Moore E."/>
        </authorList>
    </citation>
    <scope>NUCLEOTIDE SEQUENCE [LARGE SCALE GENOMIC DNA]</scope>
    <source>
        <strain evidence="2 3">CCUG 32756T</strain>
    </source>
</reference>
<evidence type="ECO:0000313" key="3">
    <source>
        <dbReference type="Proteomes" id="UP000323707"/>
    </source>
</evidence>
<keyword evidence="1" id="KW-0472">Membrane</keyword>
<name>A0A5M9QQ66_9HELI</name>
<keyword evidence="1" id="KW-1133">Transmembrane helix</keyword>